<evidence type="ECO:0000256" key="1">
    <source>
        <dbReference type="ARBA" id="ARBA00010169"/>
    </source>
</evidence>
<dbReference type="InterPro" id="IPR004245">
    <property type="entry name" value="DUF229"/>
</dbReference>
<dbReference type="EMBL" id="JABDTM020023451">
    <property type="protein sequence ID" value="KAH0815173.1"/>
    <property type="molecule type" value="Genomic_DNA"/>
</dbReference>
<reference evidence="2" key="2">
    <citation type="submission" date="2021-08" db="EMBL/GenBank/DDBJ databases">
        <authorList>
            <person name="Eriksson T."/>
        </authorList>
    </citation>
    <scope>NUCLEOTIDE SEQUENCE</scope>
    <source>
        <strain evidence="2">Stoneville</strain>
        <tissue evidence="2">Whole head</tissue>
    </source>
</reference>
<evidence type="ECO:0000313" key="2">
    <source>
        <dbReference type="EMBL" id="KAH0815173.1"/>
    </source>
</evidence>
<dbReference type="Gene3D" id="3.40.720.10">
    <property type="entry name" value="Alkaline Phosphatase, subunit A"/>
    <property type="match status" value="1"/>
</dbReference>
<dbReference type="AlphaFoldDB" id="A0A8J6HIV6"/>
<protein>
    <submittedName>
        <fullName evidence="2">Uncharacterized protein</fullName>
    </submittedName>
</protein>
<dbReference type="SUPFAM" id="SSF54913">
    <property type="entry name" value="GlnB-like"/>
    <property type="match status" value="1"/>
</dbReference>
<dbReference type="Pfam" id="PF03091">
    <property type="entry name" value="CutA1"/>
    <property type="match status" value="1"/>
</dbReference>
<dbReference type="FunFam" id="3.40.720.10:FF:000017">
    <property type="entry name" value="Predicted protein"/>
    <property type="match status" value="1"/>
</dbReference>
<organism evidence="2 3">
    <name type="scientific">Tenebrio molitor</name>
    <name type="common">Yellow mealworm beetle</name>
    <dbReference type="NCBI Taxonomy" id="7067"/>
    <lineage>
        <taxon>Eukaryota</taxon>
        <taxon>Metazoa</taxon>
        <taxon>Ecdysozoa</taxon>
        <taxon>Arthropoda</taxon>
        <taxon>Hexapoda</taxon>
        <taxon>Insecta</taxon>
        <taxon>Pterygota</taxon>
        <taxon>Neoptera</taxon>
        <taxon>Endopterygota</taxon>
        <taxon>Coleoptera</taxon>
        <taxon>Polyphaga</taxon>
        <taxon>Cucujiformia</taxon>
        <taxon>Tenebrionidae</taxon>
        <taxon>Tenebrio</taxon>
    </lineage>
</organism>
<proteinExistence type="inferred from homology"/>
<name>A0A8J6HIV6_TENMO</name>
<comment type="similarity">
    <text evidence="1">Belongs to the CutA family.</text>
</comment>
<dbReference type="GO" id="GO:0010038">
    <property type="term" value="P:response to metal ion"/>
    <property type="evidence" value="ECO:0007669"/>
    <property type="project" value="InterPro"/>
</dbReference>
<comment type="caution">
    <text evidence="2">The sequence shown here is derived from an EMBL/GenBank/DDBJ whole genome shotgun (WGS) entry which is preliminary data.</text>
</comment>
<dbReference type="GO" id="GO:0005615">
    <property type="term" value="C:extracellular space"/>
    <property type="evidence" value="ECO:0007669"/>
    <property type="project" value="TreeGrafter"/>
</dbReference>
<dbReference type="Pfam" id="PF02995">
    <property type="entry name" value="DUF229"/>
    <property type="match status" value="1"/>
</dbReference>
<evidence type="ECO:0000313" key="3">
    <source>
        <dbReference type="Proteomes" id="UP000719412"/>
    </source>
</evidence>
<dbReference type="SUPFAM" id="SSF53649">
    <property type="entry name" value="Alkaline phosphatase-like"/>
    <property type="match status" value="1"/>
</dbReference>
<dbReference type="Gene3D" id="3.30.70.120">
    <property type="match status" value="1"/>
</dbReference>
<dbReference type="InterPro" id="IPR015867">
    <property type="entry name" value="N-reg_PII/ATP_PRibTrfase_C"/>
</dbReference>
<dbReference type="CDD" id="cd16021">
    <property type="entry name" value="ALP_like"/>
    <property type="match status" value="1"/>
</dbReference>
<sequence length="563" mass="65107">MSQLNLMRTMPKTYRFLEKNNWVNLRGYNKIDDNTFPNLMAILSGMNLSQVHTICNPEKNFLDSCDIIWNRFRQFDYVTSYAEDESQLNTFSYLMKGFNNTPTDFYFRPYFLAAETLTVVTQYLASYCTGPETSGERILGLIKDFCEVFVDKLKFGLFWMNTFSHNNINTASGMDDVFEDFLEYVMSSRASDNTIIVFFSDHGFRFGKIRYTYSGWLEERLPFIYIWVPKSFRNRYPESYNNLKLNSERLTTPYDLYMTLQDILYRSDNSYKIQPSLACPKCKSLFQRIDEDRSCDDAAISQHLCTCMGHFYIDPNSRIVKKATYFALDKLRSTVNSFFDGPRMCATYDLKHIISSGITETFYNKKHESVNYLLIVFETFPKAVFEATVSISYQNFIPLFTLQGIISRVDRYGNTSACVTDPILRKYCHCDGVSRRYSALAKDMSGEISSQNSSYVAGTHSVAYVTTPNEEVAKKIAHGLVKQKLAACVNIIPRITSIYEWEDKINEDPEVLMMIKTRTTKVDALTEYVKSNHPYSVCEVISLPIENGNEPYLKWIGEIVPNK</sequence>
<dbReference type="Proteomes" id="UP000719412">
    <property type="component" value="Unassembled WGS sequence"/>
</dbReference>
<accession>A0A8J6HIV6</accession>
<reference evidence="2" key="1">
    <citation type="journal article" date="2020" name="J Insects Food Feed">
        <title>The yellow mealworm (Tenebrio molitor) genome: a resource for the emerging insects as food and feed industry.</title>
        <authorList>
            <person name="Eriksson T."/>
            <person name="Andere A."/>
            <person name="Kelstrup H."/>
            <person name="Emery V."/>
            <person name="Picard C."/>
        </authorList>
    </citation>
    <scope>NUCLEOTIDE SEQUENCE</scope>
    <source>
        <strain evidence="2">Stoneville</strain>
        <tissue evidence="2">Whole head</tissue>
    </source>
</reference>
<dbReference type="PANTHER" id="PTHR10974">
    <property type="entry name" value="FI08016P-RELATED"/>
    <property type="match status" value="1"/>
</dbReference>
<dbReference type="InterPro" id="IPR017850">
    <property type="entry name" value="Alkaline_phosphatase_core_sf"/>
</dbReference>
<dbReference type="InterPro" id="IPR004323">
    <property type="entry name" value="Ion_tolerance_CutA"/>
</dbReference>
<dbReference type="PANTHER" id="PTHR10974:SF9">
    <property type="entry name" value="DUF229 DOMAIN CONTAINING PROTEIN-RELATED"/>
    <property type="match status" value="1"/>
</dbReference>
<dbReference type="InterPro" id="IPR011322">
    <property type="entry name" value="N-reg_PII-like_a/b"/>
</dbReference>
<keyword evidence="3" id="KW-1185">Reference proteome</keyword>
<gene>
    <name evidence="2" type="ORF">GEV33_007618</name>
</gene>